<keyword evidence="1" id="KW-1133">Transmembrane helix</keyword>
<organism evidence="2 3">
    <name type="scientific">Eiseniibacteriota bacterium</name>
    <dbReference type="NCBI Taxonomy" id="2212470"/>
    <lineage>
        <taxon>Bacteria</taxon>
        <taxon>Candidatus Eiseniibacteriota</taxon>
    </lineage>
</organism>
<feature type="transmembrane region" description="Helical" evidence="1">
    <location>
        <begin position="153"/>
        <end position="170"/>
    </location>
</feature>
<reference evidence="2 3" key="1">
    <citation type="journal article" date="2019" name="Nat. Microbiol.">
        <title>Mediterranean grassland soil C-N compound turnover is dependent on rainfall and depth, and is mediated by genomically divergent microorganisms.</title>
        <authorList>
            <person name="Diamond S."/>
            <person name="Andeer P.F."/>
            <person name="Li Z."/>
            <person name="Crits-Christoph A."/>
            <person name="Burstein D."/>
            <person name="Anantharaman K."/>
            <person name="Lane K.R."/>
            <person name="Thomas B.C."/>
            <person name="Pan C."/>
            <person name="Northen T.R."/>
            <person name="Banfield J.F."/>
        </authorList>
    </citation>
    <scope>NUCLEOTIDE SEQUENCE [LARGE SCALE GENOMIC DNA]</scope>
    <source>
        <strain evidence="2">WS_10</strain>
    </source>
</reference>
<keyword evidence="1" id="KW-0472">Membrane</keyword>
<protein>
    <submittedName>
        <fullName evidence="2">Uncharacterized protein</fullName>
    </submittedName>
</protein>
<comment type="caution">
    <text evidence="2">The sequence shown here is derived from an EMBL/GenBank/DDBJ whole genome shotgun (WGS) entry which is preliminary data.</text>
</comment>
<gene>
    <name evidence="2" type="ORF">E6K80_11130</name>
</gene>
<evidence type="ECO:0000313" key="3">
    <source>
        <dbReference type="Proteomes" id="UP000319836"/>
    </source>
</evidence>
<feature type="transmembrane region" description="Helical" evidence="1">
    <location>
        <begin position="27"/>
        <end position="44"/>
    </location>
</feature>
<evidence type="ECO:0000256" key="1">
    <source>
        <dbReference type="SAM" id="Phobius"/>
    </source>
</evidence>
<sequence>MMLRRWRSFARPDTVDPMEHPSAADALALWFLGTSWVLTGLWLAHRGEDVLVMPMLAGGLLAVLAWHRDEWLRAVPWALVVAALADAACARWAPRLRVLGFLDLAIAGLALVAVARRLARRLPRDRRAPLMPWPVACGVAVVIVLGPQGPVGLAVHALALALATLATLASHRRPLRAAAEASSALPELGA</sequence>
<dbReference type="EMBL" id="VBPA01000283">
    <property type="protein sequence ID" value="TMQ69619.1"/>
    <property type="molecule type" value="Genomic_DNA"/>
</dbReference>
<feature type="transmembrane region" description="Helical" evidence="1">
    <location>
        <begin position="50"/>
        <end position="67"/>
    </location>
</feature>
<feature type="transmembrane region" description="Helical" evidence="1">
    <location>
        <begin position="99"/>
        <end position="118"/>
    </location>
</feature>
<evidence type="ECO:0000313" key="2">
    <source>
        <dbReference type="EMBL" id="TMQ69619.1"/>
    </source>
</evidence>
<accession>A0A538U1E8</accession>
<dbReference type="Proteomes" id="UP000319836">
    <property type="component" value="Unassembled WGS sequence"/>
</dbReference>
<keyword evidence="1" id="KW-0812">Transmembrane</keyword>
<feature type="transmembrane region" description="Helical" evidence="1">
    <location>
        <begin position="130"/>
        <end position="147"/>
    </location>
</feature>
<name>A0A538U1E8_UNCEI</name>
<dbReference type="AlphaFoldDB" id="A0A538U1E8"/>
<proteinExistence type="predicted"/>
<feature type="transmembrane region" description="Helical" evidence="1">
    <location>
        <begin position="74"/>
        <end position="93"/>
    </location>
</feature>